<dbReference type="EMBL" id="JACXVP010000009">
    <property type="protein sequence ID" value="KAG5586190.1"/>
    <property type="molecule type" value="Genomic_DNA"/>
</dbReference>
<keyword evidence="1" id="KW-0547">Nucleotide-binding</keyword>
<evidence type="ECO:0000256" key="1">
    <source>
        <dbReference type="RuleBase" id="RU363044"/>
    </source>
</evidence>
<organism evidence="3 4">
    <name type="scientific">Solanum commersonii</name>
    <name type="common">Commerson's wild potato</name>
    <name type="synonym">Commerson's nightshade</name>
    <dbReference type="NCBI Taxonomy" id="4109"/>
    <lineage>
        <taxon>Eukaryota</taxon>
        <taxon>Viridiplantae</taxon>
        <taxon>Streptophyta</taxon>
        <taxon>Embryophyta</taxon>
        <taxon>Tracheophyta</taxon>
        <taxon>Spermatophyta</taxon>
        <taxon>Magnoliopsida</taxon>
        <taxon>eudicotyledons</taxon>
        <taxon>Gunneridae</taxon>
        <taxon>Pentapetalae</taxon>
        <taxon>asterids</taxon>
        <taxon>lamiids</taxon>
        <taxon>Solanales</taxon>
        <taxon>Solanaceae</taxon>
        <taxon>Solanoideae</taxon>
        <taxon>Solaneae</taxon>
        <taxon>Solanum</taxon>
    </lineage>
</organism>
<dbReference type="GO" id="GO:0016787">
    <property type="term" value="F:hydrolase activity"/>
    <property type="evidence" value="ECO:0007669"/>
    <property type="project" value="UniProtKB-KW"/>
</dbReference>
<sequence length="153" mass="17659">MDSRMLFGGKVVISGGNFRQTLPIVRNGKKEDFISQILLYSEIWNHLKKLHLSENMRARIDPAFSEYLMRIGDGKETLNSDNKVEFPTSHVILTTKNDYVHDINDMLISKFPNTARSFIAIYEIVEPNDQSLFEDYLHTLNPANLPPYKLTLK</sequence>
<evidence type="ECO:0000313" key="4">
    <source>
        <dbReference type="Proteomes" id="UP000824120"/>
    </source>
</evidence>
<dbReference type="OrthoDB" id="1918649at2759"/>
<keyword evidence="1" id="KW-0234">DNA repair</keyword>
<comment type="cofactor">
    <cofactor evidence="1">
        <name>Mg(2+)</name>
        <dbReference type="ChEBI" id="CHEBI:18420"/>
    </cofactor>
</comment>
<reference evidence="3 4" key="1">
    <citation type="submission" date="2020-09" db="EMBL/GenBank/DDBJ databases">
        <title>De no assembly of potato wild relative species, Solanum commersonii.</title>
        <authorList>
            <person name="Cho K."/>
        </authorList>
    </citation>
    <scope>NUCLEOTIDE SEQUENCE [LARGE SCALE GENOMIC DNA]</scope>
    <source>
        <strain evidence="3">LZ3.2</strain>
        <tissue evidence="3">Leaf</tissue>
    </source>
</reference>
<dbReference type="PANTHER" id="PTHR10492:SF100">
    <property type="entry name" value="ATP-DEPENDENT DNA HELICASE"/>
    <property type="match status" value="1"/>
</dbReference>
<evidence type="ECO:0000259" key="2">
    <source>
        <dbReference type="Pfam" id="PF05970"/>
    </source>
</evidence>
<feature type="domain" description="DNA helicase Pif1-like DEAD-box helicase" evidence="2">
    <location>
        <begin position="5"/>
        <end position="78"/>
    </location>
</feature>
<keyword evidence="1" id="KW-0233">DNA recombination</keyword>
<dbReference type="AlphaFoldDB" id="A0A9J5XG88"/>
<comment type="catalytic activity">
    <reaction evidence="1">
        <text>ATP + H2O = ADP + phosphate + H(+)</text>
        <dbReference type="Rhea" id="RHEA:13065"/>
        <dbReference type="ChEBI" id="CHEBI:15377"/>
        <dbReference type="ChEBI" id="CHEBI:15378"/>
        <dbReference type="ChEBI" id="CHEBI:30616"/>
        <dbReference type="ChEBI" id="CHEBI:43474"/>
        <dbReference type="ChEBI" id="CHEBI:456216"/>
        <dbReference type="EC" id="5.6.2.3"/>
    </reaction>
</comment>
<dbReference type="GO" id="GO:0006281">
    <property type="term" value="P:DNA repair"/>
    <property type="evidence" value="ECO:0007669"/>
    <property type="project" value="UniProtKB-KW"/>
</dbReference>
<evidence type="ECO:0000313" key="3">
    <source>
        <dbReference type="EMBL" id="KAG5586190.1"/>
    </source>
</evidence>
<comment type="caution">
    <text evidence="3">The sequence shown here is derived from an EMBL/GenBank/DDBJ whole genome shotgun (WGS) entry which is preliminary data.</text>
</comment>
<keyword evidence="1" id="KW-0347">Helicase</keyword>
<name>A0A9J5XG88_SOLCO</name>
<dbReference type="Proteomes" id="UP000824120">
    <property type="component" value="Chromosome 9"/>
</dbReference>
<gene>
    <name evidence="3" type="ORF">H5410_046624</name>
</gene>
<dbReference type="PANTHER" id="PTHR10492">
    <property type="match status" value="1"/>
</dbReference>
<keyword evidence="1" id="KW-0227">DNA damage</keyword>
<dbReference type="GO" id="GO:0005524">
    <property type="term" value="F:ATP binding"/>
    <property type="evidence" value="ECO:0007669"/>
    <property type="project" value="UniProtKB-KW"/>
</dbReference>
<dbReference type="GO" id="GO:0006310">
    <property type="term" value="P:DNA recombination"/>
    <property type="evidence" value="ECO:0007669"/>
    <property type="project" value="UniProtKB-KW"/>
</dbReference>
<dbReference type="GO" id="GO:0043139">
    <property type="term" value="F:5'-3' DNA helicase activity"/>
    <property type="evidence" value="ECO:0007669"/>
    <property type="project" value="UniProtKB-EC"/>
</dbReference>
<dbReference type="InterPro" id="IPR010285">
    <property type="entry name" value="DNA_helicase_pif1-like_DEAD"/>
</dbReference>
<keyword evidence="1" id="KW-0378">Hydrolase</keyword>
<dbReference type="Pfam" id="PF05970">
    <property type="entry name" value="PIF1"/>
    <property type="match status" value="1"/>
</dbReference>
<dbReference type="GO" id="GO:0000723">
    <property type="term" value="P:telomere maintenance"/>
    <property type="evidence" value="ECO:0007669"/>
    <property type="project" value="InterPro"/>
</dbReference>
<dbReference type="InterPro" id="IPR027417">
    <property type="entry name" value="P-loop_NTPase"/>
</dbReference>
<dbReference type="EC" id="5.6.2.3" evidence="1"/>
<keyword evidence="1" id="KW-0067">ATP-binding</keyword>
<dbReference type="SUPFAM" id="SSF52540">
    <property type="entry name" value="P-loop containing nucleoside triphosphate hydrolases"/>
    <property type="match status" value="1"/>
</dbReference>
<proteinExistence type="inferred from homology"/>
<accession>A0A9J5XG88</accession>
<protein>
    <recommendedName>
        <fullName evidence="1">ATP-dependent DNA helicase</fullName>
        <ecNumber evidence="1">5.6.2.3</ecNumber>
    </recommendedName>
</protein>
<keyword evidence="4" id="KW-1185">Reference proteome</keyword>
<comment type="similarity">
    <text evidence="1">Belongs to the helicase family.</text>
</comment>